<dbReference type="Proteomes" id="UP001551675">
    <property type="component" value="Unassembled WGS sequence"/>
</dbReference>
<dbReference type="SUPFAM" id="SSF53041">
    <property type="entry name" value="Resolvase-like"/>
    <property type="match status" value="1"/>
</dbReference>
<dbReference type="PROSITE" id="PS51736">
    <property type="entry name" value="RECOMBINASES_3"/>
    <property type="match status" value="1"/>
</dbReference>
<dbReference type="InterPro" id="IPR006119">
    <property type="entry name" value="Resolv_N"/>
</dbReference>
<organism evidence="2 3">
    <name type="scientific">Microtetraspora glauca</name>
    <dbReference type="NCBI Taxonomy" id="1996"/>
    <lineage>
        <taxon>Bacteria</taxon>
        <taxon>Bacillati</taxon>
        <taxon>Actinomycetota</taxon>
        <taxon>Actinomycetes</taxon>
        <taxon>Streptosporangiales</taxon>
        <taxon>Streptosporangiaceae</taxon>
        <taxon>Microtetraspora</taxon>
    </lineage>
</organism>
<sequence>MMDALRPGDVVVFTKPDRLGRSVKTLKEIADRILWAGAGLRALDQNIATTTAEVTPAWIAPFMAVAPDRGEGSGRIDG</sequence>
<protein>
    <submittedName>
        <fullName evidence="2">Recombinase family protein</fullName>
    </submittedName>
</protein>
<reference evidence="2 3" key="1">
    <citation type="submission" date="2024-06" db="EMBL/GenBank/DDBJ databases">
        <title>The Natural Products Discovery Center: Release of the First 8490 Sequenced Strains for Exploring Actinobacteria Biosynthetic Diversity.</title>
        <authorList>
            <person name="Kalkreuter E."/>
            <person name="Kautsar S.A."/>
            <person name="Yang D."/>
            <person name="Bader C.D."/>
            <person name="Teijaro C.N."/>
            <person name="Fluegel L."/>
            <person name="Davis C.M."/>
            <person name="Simpson J.R."/>
            <person name="Lauterbach L."/>
            <person name="Steele A.D."/>
            <person name="Gui C."/>
            <person name="Meng S."/>
            <person name="Li G."/>
            <person name="Viehrig K."/>
            <person name="Ye F."/>
            <person name="Su P."/>
            <person name="Kiefer A.F."/>
            <person name="Nichols A."/>
            <person name="Cepeda A.J."/>
            <person name="Yan W."/>
            <person name="Fan B."/>
            <person name="Jiang Y."/>
            <person name="Adhikari A."/>
            <person name="Zheng C.-J."/>
            <person name="Schuster L."/>
            <person name="Cowan T.M."/>
            <person name="Smanski M.J."/>
            <person name="Chevrette M.G."/>
            <person name="De Carvalho L.P.S."/>
            <person name="Shen B."/>
        </authorList>
    </citation>
    <scope>NUCLEOTIDE SEQUENCE [LARGE SCALE GENOMIC DNA]</scope>
    <source>
        <strain evidence="2 3">NPDC050100</strain>
    </source>
</reference>
<dbReference type="Gene3D" id="3.40.50.1390">
    <property type="entry name" value="Resolvase, N-terminal catalytic domain"/>
    <property type="match status" value="1"/>
</dbReference>
<dbReference type="EMBL" id="JBFALK010000002">
    <property type="protein sequence ID" value="MEV0967930.1"/>
    <property type="molecule type" value="Genomic_DNA"/>
</dbReference>
<proteinExistence type="predicted"/>
<accession>A0ABV3G8G4</accession>
<evidence type="ECO:0000259" key="1">
    <source>
        <dbReference type="PROSITE" id="PS51736"/>
    </source>
</evidence>
<keyword evidence="3" id="KW-1185">Reference proteome</keyword>
<dbReference type="RefSeq" id="WP_358130102.1">
    <property type="nucleotide sequence ID" value="NZ_JBFALK010000002.1"/>
</dbReference>
<dbReference type="InterPro" id="IPR036162">
    <property type="entry name" value="Resolvase-like_N_sf"/>
</dbReference>
<comment type="caution">
    <text evidence="2">The sequence shown here is derived from an EMBL/GenBank/DDBJ whole genome shotgun (WGS) entry which is preliminary data.</text>
</comment>
<evidence type="ECO:0000313" key="2">
    <source>
        <dbReference type="EMBL" id="MEV0967930.1"/>
    </source>
</evidence>
<feature type="domain" description="Resolvase/invertase-type recombinase catalytic" evidence="1">
    <location>
        <begin position="1"/>
        <end position="78"/>
    </location>
</feature>
<gene>
    <name evidence="2" type="ORF">AB0I59_04800</name>
</gene>
<name>A0ABV3G8G4_MICGL</name>
<evidence type="ECO:0000313" key="3">
    <source>
        <dbReference type="Proteomes" id="UP001551675"/>
    </source>
</evidence>
<dbReference type="Pfam" id="PF00239">
    <property type="entry name" value="Resolvase"/>
    <property type="match status" value="1"/>
</dbReference>